<dbReference type="EMBL" id="JAUHJS010000007">
    <property type="protein sequence ID" value="MDN4166616.1"/>
    <property type="molecule type" value="Genomic_DNA"/>
</dbReference>
<dbReference type="SUPFAM" id="SSF88713">
    <property type="entry name" value="Glycoside hydrolase/deacetylase"/>
    <property type="match status" value="1"/>
</dbReference>
<name>A0ABT8F8T2_9BACT</name>
<accession>A0ABT8F8T2</accession>
<keyword evidence="2" id="KW-1185">Reference proteome</keyword>
<evidence type="ECO:0008006" key="3">
    <source>
        <dbReference type="Google" id="ProtNLM"/>
    </source>
</evidence>
<proteinExistence type="predicted"/>
<organism evidence="1 2">
    <name type="scientific">Shiella aurantiaca</name>
    <dbReference type="NCBI Taxonomy" id="3058365"/>
    <lineage>
        <taxon>Bacteria</taxon>
        <taxon>Pseudomonadati</taxon>
        <taxon>Bacteroidota</taxon>
        <taxon>Cytophagia</taxon>
        <taxon>Cytophagales</taxon>
        <taxon>Shiellaceae</taxon>
        <taxon>Shiella</taxon>
    </lineage>
</organism>
<dbReference type="Proteomes" id="UP001168552">
    <property type="component" value="Unassembled WGS sequence"/>
</dbReference>
<gene>
    <name evidence="1" type="ORF">QWY31_13990</name>
</gene>
<sequence>MFWSKLSYLYSLFIGSKTSRKIIVIESDDWGSERIPNVNVKDCLKEKGIDMYSNPHSKYDTLERLDDLLVLGELLKGIENQFEKKVKITTNFISANPDFGKIKANHFKSFYYESFNITYRNRDGNTRVLEEINGLINRGYIKPQYHGREHINAILWLKELENGNSAFLEAFNLNTYAIDASNGKSSRKNLMAALEYEDLVHMKFILNSIESGHEIFKSIFGFPSKTFIAPRYVWNPDLEYTFAKCGFTHLQTALFQQSPNQKDYTSIFHYTGQKSRNANIYYMARNVYFEPAYGKIDWVNNALQKIDLAFKFKTPAIISMHRINFVGGLDSKARDFHLEQFLILLKSIILKYPEVEFMTSDELAEIL</sequence>
<comment type="caution">
    <text evidence="1">The sequence shown here is derived from an EMBL/GenBank/DDBJ whole genome shotgun (WGS) entry which is preliminary data.</text>
</comment>
<reference evidence="1" key="1">
    <citation type="submission" date="2023-06" db="EMBL/GenBank/DDBJ databases">
        <title>Cytophagales bacterium Strain LB-30, isolated from soil.</title>
        <authorList>
            <person name="Liu B."/>
        </authorList>
    </citation>
    <scope>NUCLEOTIDE SEQUENCE</scope>
    <source>
        <strain evidence="1">LB-30</strain>
    </source>
</reference>
<evidence type="ECO:0000313" key="1">
    <source>
        <dbReference type="EMBL" id="MDN4166616.1"/>
    </source>
</evidence>
<dbReference type="InterPro" id="IPR011330">
    <property type="entry name" value="Glyco_hydro/deAcase_b/a-brl"/>
</dbReference>
<evidence type="ECO:0000313" key="2">
    <source>
        <dbReference type="Proteomes" id="UP001168552"/>
    </source>
</evidence>
<protein>
    <recommendedName>
        <fullName evidence="3">Polysaccharide (De)acetylase</fullName>
    </recommendedName>
</protein>